<sequence length="88" mass="9375">MGPDCACFIDTDHSLRGPSAQAVQGSVLSPEVWVLISPSGLDEIKVLTRQNTINCGSRRTERESTGADCSALIGCAWVVLSSFSVFKT</sequence>
<dbReference type="AlphaFoldDB" id="A0AAW0MFP2"/>
<comment type="caution">
    <text evidence="1">The sequence shown here is derived from an EMBL/GenBank/DDBJ whole genome shotgun (WGS) entry which is preliminary data.</text>
</comment>
<evidence type="ECO:0000313" key="2">
    <source>
        <dbReference type="Proteomes" id="UP001460270"/>
    </source>
</evidence>
<dbReference type="Proteomes" id="UP001460270">
    <property type="component" value="Unassembled WGS sequence"/>
</dbReference>
<gene>
    <name evidence="1" type="ORF">WMY93_031699</name>
</gene>
<keyword evidence="2" id="KW-1185">Reference proteome</keyword>
<dbReference type="EMBL" id="JBBPFD010000682">
    <property type="protein sequence ID" value="KAK7877596.1"/>
    <property type="molecule type" value="Genomic_DNA"/>
</dbReference>
<organism evidence="1 2">
    <name type="scientific">Mugilogobius chulae</name>
    <name type="common">yellowstripe goby</name>
    <dbReference type="NCBI Taxonomy" id="88201"/>
    <lineage>
        <taxon>Eukaryota</taxon>
        <taxon>Metazoa</taxon>
        <taxon>Chordata</taxon>
        <taxon>Craniata</taxon>
        <taxon>Vertebrata</taxon>
        <taxon>Euteleostomi</taxon>
        <taxon>Actinopterygii</taxon>
        <taxon>Neopterygii</taxon>
        <taxon>Teleostei</taxon>
        <taxon>Neoteleostei</taxon>
        <taxon>Acanthomorphata</taxon>
        <taxon>Gobiaria</taxon>
        <taxon>Gobiiformes</taxon>
        <taxon>Gobioidei</taxon>
        <taxon>Gobiidae</taxon>
        <taxon>Gobionellinae</taxon>
        <taxon>Mugilogobius</taxon>
    </lineage>
</organism>
<proteinExistence type="predicted"/>
<accession>A0AAW0MFP2</accession>
<evidence type="ECO:0000313" key="1">
    <source>
        <dbReference type="EMBL" id="KAK7877596.1"/>
    </source>
</evidence>
<name>A0AAW0MFP2_9GOBI</name>
<protein>
    <submittedName>
        <fullName evidence="1">Uncharacterized protein</fullName>
    </submittedName>
</protein>
<reference evidence="2" key="1">
    <citation type="submission" date="2024-04" db="EMBL/GenBank/DDBJ databases">
        <title>Salinicola lusitanus LLJ914,a marine bacterium isolated from the Okinawa Trough.</title>
        <authorList>
            <person name="Li J."/>
        </authorList>
    </citation>
    <scope>NUCLEOTIDE SEQUENCE [LARGE SCALE GENOMIC DNA]</scope>
</reference>